<comment type="caution">
    <text evidence="2">The sequence shown here is derived from an EMBL/GenBank/DDBJ whole genome shotgun (WGS) entry which is preliminary data.</text>
</comment>
<organism evidence="2 3">
    <name type="scientific">Chaetoceros tenuissimus</name>
    <dbReference type="NCBI Taxonomy" id="426638"/>
    <lineage>
        <taxon>Eukaryota</taxon>
        <taxon>Sar</taxon>
        <taxon>Stramenopiles</taxon>
        <taxon>Ochrophyta</taxon>
        <taxon>Bacillariophyta</taxon>
        <taxon>Coscinodiscophyceae</taxon>
        <taxon>Chaetocerotophycidae</taxon>
        <taxon>Chaetocerotales</taxon>
        <taxon>Chaetocerotaceae</taxon>
        <taxon>Chaetoceros</taxon>
    </lineage>
</organism>
<reference evidence="2 3" key="1">
    <citation type="journal article" date="2021" name="Sci. Rep.">
        <title>The genome of the diatom Chaetoceros tenuissimus carries an ancient integrated fragment of an extant virus.</title>
        <authorList>
            <person name="Hongo Y."/>
            <person name="Kimura K."/>
            <person name="Takaki Y."/>
            <person name="Yoshida Y."/>
            <person name="Baba S."/>
            <person name="Kobayashi G."/>
            <person name="Nagasaki K."/>
            <person name="Hano T."/>
            <person name="Tomaru Y."/>
        </authorList>
    </citation>
    <scope>NUCLEOTIDE SEQUENCE [LARGE SCALE GENOMIC DNA]</scope>
    <source>
        <strain evidence="2 3">NIES-3715</strain>
    </source>
</reference>
<feature type="region of interest" description="Disordered" evidence="1">
    <location>
        <begin position="1"/>
        <end position="21"/>
    </location>
</feature>
<protein>
    <submittedName>
        <fullName evidence="2">Uncharacterized protein</fullName>
    </submittedName>
</protein>
<gene>
    <name evidence="2" type="ORF">CTEN210_02902</name>
</gene>
<dbReference type="Proteomes" id="UP001054902">
    <property type="component" value="Unassembled WGS sequence"/>
</dbReference>
<evidence type="ECO:0000313" key="3">
    <source>
        <dbReference type="Proteomes" id="UP001054902"/>
    </source>
</evidence>
<dbReference type="EMBL" id="BLLK01000022">
    <property type="protein sequence ID" value="GFH46428.1"/>
    <property type="molecule type" value="Genomic_DNA"/>
</dbReference>
<proteinExistence type="predicted"/>
<evidence type="ECO:0000256" key="1">
    <source>
        <dbReference type="SAM" id="MobiDB-lite"/>
    </source>
</evidence>
<evidence type="ECO:0000313" key="2">
    <source>
        <dbReference type="EMBL" id="GFH46428.1"/>
    </source>
</evidence>
<sequence>MGQQFSSQSDKSSQTIHDTDTLISTSLSSNQDLGNDANTAAVKVESEDEMDLDSEELEWVDITSRFLLEACESKDWEIFEKFLSDESISKRKKKIVLEEEEECRNLALRWGAPLAC</sequence>
<keyword evidence="3" id="KW-1185">Reference proteome</keyword>
<accession>A0AAD3H190</accession>
<feature type="compositionally biased region" description="Low complexity" evidence="1">
    <location>
        <begin position="1"/>
        <end position="14"/>
    </location>
</feature>
<dbReference type="AlphaFoldDB" id="A0AAD3H190"/>
<name>A0AAD3H190_9STRA</name>